<dbReference type="InterPro" id="IPR057678">
    <property type="entry name" value="DUF7918"/>
</dbReference>
<evidence type="ECO:0000313" key="3">
    <source>
        <dbReference type="EMBL" id="TRM58516.1"/>
    </source>
</evidence>
<evidence type="ECO:0000259" key="2">
    <source>
        <dbReference type="Pfam" id="PF25534"/>
    </source>
</evidence>
<dbReference type="STRING" id="97359.A0A550C1A7"/>
<gene>
    <name evidence="3" type="ORF">BD626DRAFT_634002</name>
</gene>
<evidence type="ECO:0000313" key="4">
    <source>
        <dbReference type="Proteomes" id="UP000320762"/>
    </source>
</evidence>
<dbReference type="AlphaFoldDB" id="A0A550C1A7"/>
<reference evidence="3 4" key="1">
    <citation type="journal article" date="2019" name="New Phytol.">
        <title>Comparative genomics reveals unique wood-decay strategies and fruiting body development in the Schizophyllaceae.</title>
        <authorList>
            <person name="Almasi E."/>
            <person name="Sahu N."/>
            <person name="Krizsan K."/>
            <person name="Balint B."/>
            <person name="Kovacs G.M."/>
            <person name="Kiss B."/>
            <person name="Cseklye J."/>
            <person name="Drula E."/>
            <person name="Henrissat B."/>
            <person name="Nagy I."/>
            <person name="Chovatia M."/>
            <person name="Adam C."/>
            <person name="LaButti K."/>
            <person name="Lipzen A."/>
            <person name="Riley R."/>
            <person name="Grigoriev I.V."/>
            <person name="Nagy L.G."/>
        </authorList>
    </citation>
    <scope>NUCLEOTIDE SEQUENCE [LARGE SCALE GENOMIC DNA]</scope>
    <source>
        <strain evidence="3 4">NL-1724</strain>
    </source>
</reference>
<dbReference type="Pfam" id="PF25534">
    <property type="entry name" value="DUF7918"/>
    <property type="match status" value="1"/>
</dbReference>
<feature type="region of interest" description="Disordered" evidence="1">
    <location>
        <begin position="220"/>
        <end position="249"/>
    </location>
</feature>
<keyword evidence="4" id="KW-1185">Reference proteome</keyword>
<dbReference type="PANTHER" id="PTHR36223:SF1">
    <property type="entry name" value="TRANSCRIPTION ELONGATION FACTOR EAF N-TERMINAL DOMAIN-CONTAINING PROTEIN"/>
    <property type="match status" value="1"/>
</dbReference>
<feature type="domain" description="DUF7918" evidence="2">
    <location>
        <begin position="11"/>
        <end position="194"/>
    </location>
</feature>
<proteinExistence type="predicted"/>
<comment type="caution">
    <text evidence="3">The sequence shown here is derived from an EMBL/GenBank/DDBJ whole genome shotgun (WGS) entry which is preliminary data.</text>
</comment>
<dbReference type="PANTHER" id="PTHR36223">
    <property type="entry name" value="BETA-LACTAMASE-TYPE TRANSPEPTIDASE FOLD DOMAIN CONTAINING PROTEIN"/>
    <property type="match status" value="1"/>
</dbReference>
<dbReference type="OrthoDB" id="3364132at2759"/>
<dbReference type="Proteomes" id="UP000320762">
    <property type="component" value="Unassembled WGS sequence"/>
</dbReference>
<protein>
    <recommendedName>
        <fullName evidence="2">DUF7918 domain-containing protein</fullName>
    </recommendedName>
</protein>
<accession>A0A550C1A7</accession>
<sequence>MNSLRIDQFTAWIETDGVALPVYDATTDAAGKSATAWIASEAGKSFIVCWQDTACAFDIVGKATVDGHKCGSAVRKASSGRSKITLKGVRVSDICIRPFVFAPLALTDDDRYLDVTLNGLGDICLKIHHVKNLVRTPFVAMSGQSMEAPKVHERAKKAGGHHVQLGTQTRTHKYRRTTFEKVAQVAEFTFHYRPLDQVDEPGDAARIRELESELAALRGHHPTQHAQRPAQHARAETGGAVKREVKREGDTSLGEVIDLTEVKREEHLPIHYAADGAIDLTLDD</sequence>
<evidence type="ECO:0000256" key="1">
    <source>
        <dbReference type="SAM" id="MobiDB-lite"/>
    </source>
</evidence>
<name>A0A550C1A7_9AGAR</name>
<organism evidence="3 4">
    <name type="scientific">Schizophyllum amplum</name>
    <dbReference type="NCBI Taxonomy" id="97359"/>
    <lineage>
        <taxon>Eukaryota</taxon>
        <taxon>Fungi</taxon>
        <taxon>Dikarya</taxon>
        <taxon>Basidiomycota</taxon>
        <taxon>Agaricomycotina</taxon>
        <taxon>Agaricomycetes</taxon>
        <taxon>Agaricomycetidae</taxon>
        <taxon>Agaricales</taxon>
        <taxon>Schizophyllaceae</taxon>
        <taxon>Schizophyllum</taxon>
    </lineage>
</organism>
<dbReference type="EMBL" id="VDMD01000035">
    <property type="protein sequence ID" value="TRM58516.1"/>
    <property type="molecule type" value="Genomic_DNA"/>
</dbReference>